<protein>
    <submittedName>
        <fullName evidence="2">Terminase</fullName>
    </submittedName>
</protein>
<name>A0A6N8F5J0_PAEMA</name>
<dbReference type="PANTHER" id="PTHR39184:SF1">
    <property type="entry name" value="PBSX PHAGE TERMINASE LARGE SUBUNIT"/>
    <property type="match status" value="1"/>
</dbReference>
<evidence type="ECO:0000256" key="1">
    <source>
        <dbReference type="SAM" id="MobiDB-lite"/>
    </source>
</evidence>
<proteinExistence type="predicted"/>
<feature type="region of interest" description="Disordered" evidence="1">
    <location>
        <begin position="426"/>
        <end position="456"/>
    </location>
</feature>
<dbReference type="Proteomes" id="UP000442469">
    <property type="component" value="Unassembled WGS sequence"/>
</dbReference>
<evidence type="ECO:0000313" key="3">
    <source>
        <dbReference type="Proteomes" id="UP000442469"/>
    </source>
</evidence>
<dbReference type="Gene3D" id="3.30.420.280">
    <property type="match status" value="1"/>
</dbReference>
<dbReference type="Pfam" id="PF03237">
    <property type="entry name" value="Terminase_6N"/>
    <property type="match status" value="1"/>
</dbReference>
<sequence length="473" mass="55349">MTLLEVDPFSDWTPHAKQIEVMESQARNNVLNCGRRGGKTNVGARKFFDNILDDMERGKGFPYRPPKNLKKMKKPKPRLEYWCVSPTYAMSEIQQEELSDVLPEEMIESWDLSKNRVWLKGWVLIQFKSADNPKSLVGKGLDGVWLDEASKMKAETWTGYLSYALADKGGWSVWTTTPEGINWFAEDIVLRGQWVDAGLEEEQYKNDPEWRNFYWTSLDNPIPELQRNIQRMIDTYPERYVDREIRAKFNVFHGQIYDEFKRSIHVVDMRCLDESIHLYEITYPDGSKKDITFKRFIGGMDHGWNDPAVLLAIGCTGEDYYIVEESYVQHVNVLVVGENGVLEDCLVKRYKEMHDRYRFDEIWADPSEPEYISTYRNYDLPVKEADNTIGPGIREVSTLYKVKTGTGRPNIYVNRECKNEIKETENYKWKEKSGQHTEEPEDKNNHTQDSKRYAIYNDRKKESTEFAFGSIST</sequence>
<dbReference type="PANTHER" id="PTHR39184">
    <property type="match status" value="1"/>
</dbReference>
<gene>
    <name evidence="2" type="ORF">GNQ08_27200</name>
</gene>
<accession>A0A6N8F5J0</accession>
<dbReference type="RefSeq" id="WP_155621293.1">
    <property type="nucleotide sequence ID" value="NZ_WNZZ01000034.1"/>
</dbReference>
<dbReference type="EMBL" id="WNZZ01000034">
    <property type="protein sequence ID" value="MUG26053.1"/>
    <property type="molecule type" value="Genomic_DNA"/>
</dbReference>
<comment type="caution">
    <text evidence="2">The sequence shown here is derived from an EMBL/GenBank/DDBJ whole genome shotgun (WGS) entry which is preliminary data.</text>
</comment>
<dbReference type="Gene3D" id="3.40.50.300">
    <property type="entry name" value="P-loop containing nucleotide triphosphate hydrolases"/>
    <property type="match status" value="1"/>
</dbReference>
<dbReference type="InterPro" id="IPR052380">
    <property type="entry name" value="Viral_DNA_packaging_terminase"/>
</dbReference>
<dbReference type="AlphaFoldDB" id="A0A6N8F5J0"/>
<reference evidence="2 3" key="1">
    <citation type="submission" date="2019-11" db="EMBL/GenBank/DDBJ databases">
        <title>Draft genome sequences of five Paenibacillus species of dairy origin.</title>
        <authorList>
            <person name="Olajide A.M."/>
            <person name="Chen S."/>
            <person name="Lapointe G."/>
        </authorList>
    </citation>
    <scope>NUCLEOTIDE SEQUENCE [LARGE SCALE GENOMIC DNA]</scope>
    <source>
        <strain evidence="2 3">3CT49</strain>
    </source>
</reference>
<dbReference type="InterPro" id="IPR027417">
    <property type="entry name" value="P-loop_NTPase"/>
</dbReference>
<organism evidence="2 3">
    <name type="scientific">Paenibacillus macerans</name>
    <name type="common">Bacillus macerans</name>
    <dbReference type="NCBI Taxonomy" id="44252"/>
    <lineage>
        <taxon>Bacteria</taxon>
        <taxon>Bacillati</taxon>
        <taxon>Bacillota</taxon>
        <taxon>Bacilli</taxon>
        <taxon>Bacillales</taxon>
        <taxon>Paenibacillaceae</taxon>
        <taxon>Paenibacillus</taxon>
    </lineage>
</organism>
<evidence type="ECO:0000313" key="2">
    <source>
        <dbReference type="EMBL" id="MUG26053.1"/>
    </source>
</evidence>